<organism evidence="1 2">
    <name type="scientific">Hoylesella buccalis DNF00853</name>
    <dbReference type="NCBI Taxonomy" id="1401074"/>
    <lineage>
        <taxon>Bacteria</taxon>
        <taxon>Pseudomonadati</taxon>
        <taxon>Bacteroidota</taxon>
        <taxon>Bacteroidia</taxon>
        <taxon>Bacteroidales</taxon>
        <taxon>Prevotellaceae</taxon>
        <taxon>Hoylesella</taxon>
    </lineage>
</organism>
<gene>
    <name evidence="1" type="ORF">HMPREF2137_12610</name>
</gene>
<protein>
    <submittedName>
        <fullName evidence="1">Uncharacterized protein</fullName>
    </submittedName>
</protein>
<dbReference type="Proteomes" id="UP000029556">
    <property type="component" value="Unassembled WGS sequence"/>
</dbReference>
<accession>A0A096AQR0</accession>
<evidence type="ECO:0000313" key="1">
    <source>
        <dbReference type="EMBL" id="KGF32962.1"/>
    </source>
</evidence>
<sequence>MENVIDTIRNIKTARIELQRAIRNEKLATSPQLTDLSFVGKIYNVFLEDKGEYITVNDRKVFIFVVIYLYAPQKLFGGKMPHGMRRAIANVAGITCASFISSTCAELLILYTTYDDFQQEVDRLLNKVYSIVQ</sequence>
<name>A0A096AQR0_9BACT</name>
<dbReference type="EMBL" id="JRNN01000096">
    <property type="protein sequence ID" value="KGF32962.1"/>
    <property type="molecule type" value="Genomic_DNA"/>
</dbReference>
<dbReference type="AlphaFoldDB" id="A0A096AQR0"/>
<reference evidence="1 2" key="1">
    <citation type="submission" date="2014-07" db="EMBL/GenBank/DDBJ databases">
        <authorList>
            <person name="McCorrison J."/>
            <person name="Sanka R."/>
            <person name="Torralba M."/>
            <person name="Gillis M."/>
            <person name="Haft D.H."/>
            <person name="Methe B."/>
            <person name="Sutton G."/>
            <person name="Nelson K.E."/>
        </authorList>
    </citation>
    <scope>NUCLEOTIDE SEQUENCE [LARGE SCALE GENOMIC DNA]</scope>
    <source>
        <strain evidence="1 2">DNF00853</strain>
    </source>
</reference>
<dbReference type="RefSeq" id="WP_036875059.1">
    <property type="nucleotide sequence ID" value="NZ_JRNN01000096.1"/>
</dbReference>
<comment type="caution">
    <text evidence="1">The sequence shown here is derived from an EMBL/GenBank/DDBJ whole genome shotgun (WGS) entry which is preliminary data.</text>
</comment>
<proteinExistence type="predicted"/>
<evidence type="ECO:0000313" key="2">
    <source>
        <dbReference type="Proteomes" id="UP000029556"/>
    </source>
</evidence>
<dbReference type="OrthoDB" id="1082675at2"/>